<evidence type="ECO:0000256" key="1">
    <source>
        <dbReference type="SAM" id="Phobius"/>
    </source>
</evidence>
<protein>
    <submittedName>
        <fullName evidence="3">Membrane protein</fullName>
    </submittedName>
</protein>
<dbReference type="RefSeq" id="WP_032550584.1">
    <property type="nucleotide sequence ID" value="NZ_JFFR01000012.1"/>
</dbReference>
<dbReference type="STRING" id="212667.VFDL14_18160"/>
<keyword evidence="1" id="KW-0472">Membrane</keyword>
<organism evidence="3 4">
    <name type="scientific">Vibrio fortis</name>
    <dbReference type="NCBI Taxonomy" id="212667"/>
    <lineage>
        <taxon>Bacteria</taxon>
        <taxon>Pseudomonadati</taxon>
        <taxon>Pseudomonadota</taxon>
        <taxon>Gammaproteobacteria</taxon>
        <taxon>Vibrionales</taxon>
        <taxon>Vibrionaceae</taxon>
        <taxon>Vibrio</taxon>
    </lineage>
</organism>
<comment type="caution">
    <text evidence="3">The sequence shown here is derived from an EMBL/GenBank/DDBJ whole genome shotgun (WGS) entry which is preliminary data.</text>
</comment>
<keyword evidence="1" id="KW-1133">Transmembrane helix</keyword>
<feature type="domain" description="HPP transmembrane region" evidence="2">
    <location>
        <begin position="13"/>
        <end position="165"/>
    </location>
</feature>
<feature type="transmembrane region" description="Helical" evidence="1">
    <location>
        <begin position="72"/>
        <end position="105"/>
    </location>
</feature>
<dbReference type="Pfam" id="PF04982">
    <property type="entry name" value="TM_HPP"/>
    <property type="match status" value="1"/>
</dbReference>
<evidence type="ECO:0000313" key="4">
    <source>
        <dbReference type="Proteomes" id="UP000027219"/>
    </source>
</evidence>
<dbReference type="EMBL" id="JFFR01000012">
    <property type="protein sequence ID" value="KDN29169.1"/>
    <property type="molecule type" value="Genomic_DNA"/>
</dbReference>
<dbReference type="AlphaFoldDB" id="A0A066UYA5"/>
<feature type="transmembrane region" description="Helical" evidence="1">
    <location>
        <begin position="134"/>
        <end position="155"/>
    </location>
</feature>
<reference evidence="3 4" key="1">
    <citation type="submission" date="2014-02" db="EMBL/GenBank/DDBJ databases">
        <title>Vibrio fortis Dalian14 Genome Sequencing.</title>
        <authorList>
            <person name="Wang Y."/>
            <person name="Song L."/>
            <person name="Liu G."/>
            <person name="Ding J."/>
        </authorList>
    </citation>
    <scope>NUCLEOTIDE SEQUENCE [LARGE SCALE GENOMIC DNA]</scope>
    <source>
        <strain evidence="3 4">Dalian14</strain>
    </source>
</reference>
<dbReference type="PANTHER" id="PTHR33741:SF5">
    <property type="entry name" value="TRANSMEMBRANE PROTEIN DDB_G0269096-RELATED"/>
    <property type="match status" value="1"/>
</dbReference>
<dbReference type="InterPro" id="IPR007065">
    <property type="entry name" value="HPP"/>
</dbReference>
<gene>
    <name evidence="3" type="ORF">VFDL14_18160</name>
</gene>
<feature type="transmembrane region" description="Helical" evidence="1">
    <location>
        <begin position="21"/>
        <end position="37"/>
    </location>
</feature>
<keyword evidence="4" id="KW-1185">Reference proteome</keyword>
<dbReference type="PANTHER" id="PTHR33741">
    <property type="entry name" value="TRANSMEMBRANE PROTEIN DDB_G0269096-RELATED"/>
    <property type="match status" value="1"/>
</dbReference>
<evidence type="ECO:0000313" key="3">
    <source>
        <dbReference type="EMBL" id="KDN29169.1"/>
    </source>
</evidence>
<evidence type="ECO:0000259" key="2">
    <source>
        <dbReference type="Pfam" id="PF04982"/>
    </source>
</evidence>
<dbReference type="OrthoDB" id="9811720at2"/>
<proteinExistence type="predicted"/>
<feature type="transmembrane region" description="Helical" evidence="1">
    <location>
        <begin position="43"/>
        <end position="60"/>
    </location>
</feature>
<keyword evidence="1" id="KW-0812">Transmembrane</keyword>
<dbReference type="InterPro" id="IPR058581">
    <property type="entry name" value="TM_HPP"/>
</dbReference>
<accession>A0A066UYA5</accession>
<dbReference type="Proteomes" id="UP000027219">
    <property type="component" value="Unassembled WGS sequence"/>
</dbReference>
<sequence>MRSRLSGGGSLPPKADAIQKLKGFIGGTAGILMLSLLADYSGIPWLMAPFGATCVLLFAVPTSPLAQPRNIVLGHFISAAVGLSALFAFGGSYVVMAIAVGTAIMLMQHFRAVHPPAGANPIVIALAGTANIDWTFLITPVLSGSLALVFIGTLLNNSNKNQAWPLYWLGEKSQ</sequence>
<name>A0A066UYA5_9VIBR</name>